<reference evidence="2 3" key="1">
    <citation type="journal article" date="2012" name="Nucleic Acids Res.">
        <title>Sequencing of the smallest Apicomplexan genome from the human pathogen Babesia microti.</title>
        <authorList>
            <person name="Cornillot E."/>
            <person name="Hadj-Kaddour K."/>
            <person name="Dassouli A."/>
            <person name="Noel B."/>
            <person name="Ranwez V."/>
            <person name="Vacherie B."/>
            <person name="Augagneur Y."/>
            <person name="Bres V."/>
            <person name="Duclos A."/>
            <person name="Randazzo S."/>
            <person name="Carcy B."/>
            <person name="Debierre-Grockiego F."/>
            <person name="Delbecq S."/>
            <person name="Moubri-Menage K."/>
            <person name="Shams-Eldin H."/>
            <person name="Usmani-Brown S."/>
            <person name="Bringaud F."/>
            <person name="Wincker P."/>
            <person name="Vivares C.P."/>
            <person name="Schwarz R.T."/>
            <person name="Schetters T.P."/>
            <person name="Krause P.J."/>
            <person name="Gorenflot A."/>
            <person name="Berry V."/>
            <person name="Barbe V."/>
            <person name="Ben Mamoun C."/>
        </authorList>
    </citation>
    <scope>NUCLEOTIDE SEQUENCE [LARGE SCALE GENOMIC DNA]</scope>
    <source>
        <strain evidence="2 3">RI</strain>
    </source>
</reference>
<organism evidence="2 3">
    <name type="scientific">Babesia microti (strain RI)</name>
    <dbReference type="NCBI Taxonomy" id="1133968"/>
    <lineage>
        <taxon>Eukaryota</taxon>
        <taxon>Sar</taxon>
        <taxon>Alveolata</taxon>
        <taxon>Apicomplexa</taxon>
        <taxon>Aconoidasida</taxon>
        <taxon>Piroplasmida</taxon>
        <taxon>Babesiidae</taxon>
        <taxon>Babesia</taxon>
    </lineage>
</organism>
<reference evidence="2 3" key="3">
    <citation type="journal article" date="2016" name="Sci. Rep.">
        <title>Genome-wide diversity and gene expression profiling of Babesia microti isolates identify polymorphic genes that mediate host-pathogen interactions.</title>
        <authorList>
            <person name="Silva J.C."/>
            <person name="Cornillot E."/>
            <person name="McCracken C."/>
            <person name="Usmani-Brown S."/>
            <person name="Dwivedi A."/>
            <person name="Ifeonu O.O."/>
            <person name="Crabtree J."/>
            <person name="Gotia H.T."/>
            <person name="Virji A.Z."/>
            <person name="Reynes C."/>
            <person name="Colinge J."/>
            <person name="Kumar V."/>
            <person name="Lawres L."/>
            <person name="Pazzi J.E."/>
            <person name="Pablo J.V."/>
            <person name="Hung C."/>
            <person name="Brancato J."/>
            <person name="Kumari P."/>
            <person name="Orvis J."/>
            <person name="Tretina K."/>
            <person name="Chibucos M."/>
            <person name="Ott S."/>
            <person name="Sadzewicz L."/>
            <person name="Sengamalay N."/>
            <person name="Shetty A.C."/>
            <person name="Su Q."/>
            <person name="Tallon L."/>
            <person name="Fraser C.M."/>
            <person name="Frutos R."/>
            <person name="Molina D.M."/>
            <person name="Krause P.J."/>
            <person name="Ben Mamoun C."/>
        </authorList>
    </citation>
    <scope>NUCLEOTIDE SEQUENCE [LARGE SCALE GENOMIC DNA]</scope>
    <source>
        <strain evidence="2 3">RI</strain>
    </source>
</reference>
<dbReference type="AlphaFoldDB" id="A0A1N6LWX4"/>
<dbReference type="Proteomes" id="UP000002899">
    <property type="component" value="Chromosome I"/>
</dbReference>
<dbReference type="EMBL" id="FO082871">
    <property type="protein sequence ID" value="SIO73379.1"/>
    <property type="molecule type" value="Genomic_DNA"/>
</dbReference>
<dbReference type="OrthoDB" id="361045at2759"/>
<reference evidence="2 3" key="2">
    <citation type="journal article" date="2013" name="PLoS ONE">
        <title>Whole genome mapping and re-organization of the nuclear and mitochondrial genomes of Babesia microti isolates.</title>
        <authorList>
            <person name="Cornillot E."/>
            <person name="Dassouli A."/>
            <person name="Garg A."/>
            <person name="Pachikara N."/>
            <person name="Randazzo S."/>
            <person name="Depoix D."/>
            <person name="Carcy B."/>
            <person name="Delbecq S."/>
            <person name="Frutos R."/>
            <person name="Silva J.C."/>
            <person name="Sutton R."/>
            <person name="Krause P.J."/>
            <person name="Mamoun C.B."/>
        </authorList>
    </citation>
    <scope>NUCLEOTIDE SEQUENCE [LARGE SCALE GENOMIC DNA]</scope>
    <source>
        <strain evidence="2 3">RI</strain>
    </source>
</reference>
<dbReference type="KEGG" id="bmic:BMR1_01G02415"/>
<protein>
    <submittedName>
        <fullName evidence="2">Uncharacterized protein</fullName>
    </submittedName>
</protein>
<gene>
    <name evidence="2" type="ORF">BMR1_01G02415</name>
</gene>
<dbReference type="GeneID" id="24423558"/>
<sequence>MYLPSFTALALLVSNYANITFPLKFRHCYIINNIGVRLNHSTFECLSRWMESSGSSSHSDTDSSNASVSKSHGDKRNDVDDILDDISTEFVGQNTPVRYYRSSTKSSEPNDLSDKEAGQIDYERIYNDMELPLSKYIDRNIKTLKAESNITELKPSQIVDYAEAIDLTEACKPKDYSDILYKLLDAPEIAPKLSESSNENLYKKCSDMVAEQDSKGFRFPFGGTVYDMYTRDSVIKSWGKTNIEARSPVDKTRPSVGYGYYIHQDRSLADKLSANQYYEDTQGLKDQVQKLRSIRFEKSLDNYTILPGTNTEKVLVSHSKSLNDVIIKANKLASETQDIDEDLSWINPYNPWDELIHLKHNSTIFTGKTAKSFDQHFFNEYRASFLINDEINNHVETLRSSVYIEDVLQYYGETDEETAKKNPFKSEQVPWDPDEMPFDRLFALIYPPHNKGPMKKFKLRFPRKSTELDADLKQNRREDLPWVLSSSFYDNKLDEEYSGVKRGKICHSDELGEAEGMDLPSVTNASESLQKFVDRVAMVPDFNPEILKYRQSLQLATEALGASRKCMGYSYAGDIFRDQRFATILDILTKALALEYTRISNNISLDDIQKDGSGEKLLELNADYLGKLLNILSAWQVKGGDFIYEFAAFLLLHLARTSTISQISKIAVPVFNRLTLTTNVKKKWLIMLLDIVESRLSEYVIQNLPIGKISNDCCNHYENLKQFLPLLQMCYEYRVSYVGFVKKLSMLFSDEITKFFTAIKSDTEYSQFFTLSLALIETTKDFDELICKSMKQIEYDGISARNALLAFKVLRDKGSMGEIISKFKGIILEKKYQLSPSEILDLIGILRERRDELGIDGLLIFNLLDNFRSIFNPSYDQLFQAFEHLVFFRKYMSKRHVNLVTEEFLRDSADYSLISHVGLNAEYLGYPFFVTARLLKYSSLCGYTDHKVWQSFYELLEMHKHTLDMNDILEVLEALCAANFSNTEKIVKLLISRAADVIECGRSIEKLDVTLSVMDTSKSLGQFPRELLRWVTYSVLYDGRVVNDEISMVLNDPEPKEEYFCFRGLRCESPNKKLIQAPQHPFNDLAYTEPDVSIVDKKQREYKKFDYSLLDSPSISEQIVPSQLKRLVGFIAELVQMELPLKIERRLYLNLLDLMGQSDTVLYTNLLHRLVPSKIVSN</sequence>
<proteinExistence type="predicted"/>
<evidence type="ECO:0000256" key="1">
    <source>
        <dbReference type="SAM" id="MobiDB-lite"/>
    </source>
</evidence>
<accession>A0A1N6LWX4</accession>
<keyword evidence="3" id="KW-1185">Reference proteome</keyword>
<feature type="compositionally biased region" description="Low complexity" evidence="1">
    <location>
        <begin position="53"/>
        <end position="70"/>
    </location>
</feature>
<dbReference type="VEuPathDB" id="PiroplasmaDB:BMR1_01G02415"/>
<evidence type="ECO:0000313" key="2">
    <source>
        <dbReference type="EMBL" id="SIO73379.1"/>
    </source>
</evidence>
<dbReference type="RefSeq" id="XP_021337480.1">
    <property type="nucleotide sequence ID" value="XM_021482890.1"/>
</dbReference>
<evidence type="ECO:0000313" key="3">
    <source>
        <dbReference type="Proteomes" id="UP000002899"/>
    </source>
</evidence>
<name>A0A1N6LWX4_BABMR</name>
<feature type="region of interest" description="Disordered" evidence="1">
    <location>
        <begin position="53"/>
        <end position="78"/>
    </location>
</feature>